<proteinExistence type="predicted"/>
<evidence type="ECO:0000313" key="4">
    <source>
        <dbReference type="Proteomes" id="UP000501690"/>
    </source>
</evidence>
<dbReference type="PANTHER" id="PTHR31500">
    <property type="entry name" value="AT-HOOK MOTIF NUCLEAR-LOCALIZED PROTEIN 9"/>
    <property type="match status" value="1"/>
</dbReference>
<keyword evidence="1" id="KW-0238">DNA-binding</keyword>
<accession>A0A4D6MSC1</accession>
<gene>
    <name evidence="3" type="ORF">DEO72_LG8g1709</name>
</gene>
<dbReference type="InterPro" id="IPR039605">
    <property type="entry name" value="AHL"/>
</dbReference>
<sequence length="109" mass="10913">MLRPEIPGRVLGGGVAVLLVAASPVQIVLASFVSDGKQSKSAKRMRNVSATEKVSTGGGGGGQSSSPSQDTLSESSGGVESGSPLNQSTGDCMNNMNNNTPTAAVHINN</sequence>
<name>A0A4D6MSC1_VIGUN</name>
<feature type="compositionally biased region" description="Low complexity" evidence="2">
    <location>
        <begin position="64"/>
        <end position="83"/>
    </location>
</feature>
<keyword evidence="4" id="KW-1185">Reference proteome</keyword>
<dbReference type="EMBL" id="CP039352">
    <property type="protein sequence ID" value="QCE03684.1"/>
    <property type="molecule type" value="Genomic_DNA"/>
</dbReference>
<comment type="function">
    <text evidence="1">Transcription factor that specifically binds AT-rich DNA sequences related to the nuclear matrix attachment regions (MARs).</text>
</comment>
<organism evidence="3 4">
    <name type="scientific">Vigna unguiculata</name>
    <name type="common">Cowpea</name>
    <dbReference type="NCBI Taxonomy" id="3917"/>
    <lineage>
        <taxon>Eukaryota</taxon>
        <taxon>Viridiplantae</taxon>
        <taxon>Streptophyta</taxon>
        <taxon>Embryophyta</taxon>
        <taxon>Tracheophyta</taxon>
        <taxon>Spermatophyta</taxon>
        <taxon>Magnoliopsida</taxon>
        <taxon>eudicotyledons</taxon>
        <taxon>Gunneridae</taxon>
        <taxon>Pentapetalae</taxon>
        <taxon>rosids</taxon>
        <taxon>fabids</taxon>
        <taxon>Fabales</taxon>
        <taxon>Fabaceae</taxon>
        <taxon>Papilionoideae</taxon>
        <taxon>50 kb inversion clade</taxon>
        <taxon>NPAAA clade</taxon>
        <taxon>indigoferoid/millettioid clade</taxon>
        <taxon>Phaseoleae</taxon>
        <taxon>Vigna</taxon>
    </lineage>
</organism>
<feature type="region of interest" description="Disordered" evidence="2">
    <location>
        <begin position="35"/>
        <end position="109"/>
    </location>
</feature>
<dbReference type="PANTHER" id="PTHR31500:SF57">
    <property type="entry name" value="AT-HOOK MOTIF NUCLEAR-LOCALIZED PROTEIN 10"/>
    <property type="match status" value="1"/>
</dbReference>
<keyword evidence="1" id="KW-0804">Transcription</keyword>
<keyword evidence="1" id="KW-0805">Transcription regulation</keyword>
<keyword evidence="1" id="KW-0539">Nucleus</keyword>
<evidence type="ECO:0000256" key="2">
    <source>
        <dbReference type="SAM" id="MobiDB-lite"/>
    </source>
</evidence>
<comment type="domain">
    <text evidence="1">The PPC domain mediates interactions between AHL proteins.</text>
</comment>
<dbReference type="GO" id="GO:0005634">
    <property type="term" value="C:nucleus"/>
    <property type="evidence" value="ECO:0007669"/>
    <property type="project" value="UniProtKB-SubCell"/>
</dbReference>
<comment type="subcellular location">
    <subcellularLocation>
        <location evidence="1">Nucleus</location>
    </subcellularLocation>
</comment>
<evidence type="ECO:0000313" key="3">
    <source>
        <dbReference type="EMBL" id="QCE03684.1"/>
    </source>
</evidence>
<dbReference type="AlphaFoldDB" id="A0A4D6MSC1"/>
<dbReference type="Proteomes" id="UP000501690">
    <property type="component" value="Linkage Group LG8"/>
</dbReference>
<reference evidence="3 4" key="1">
    <citation type="submission" date="2019-04" db="EMBL/GenBank/DDBJ databases">
        <title>An improved genome assembly and genetic linkage map for asparagus bean, Vigna unguiculata ssp. sesquipedialis.</title>
        <authorList>
            <person name="Xia Q."/>
            <person name="Zhang R."/>
            <person name="Dong Y."/>
        </authorList>
    </citation>
    <scope>NUCLEOTIDE SEQUENCE [LARGE SCALE GENOMIC DNA]</scope>
    <source>
        <tissue evidence="3">Leaf</tissue>
    </source>
</reference>
<evidence type="ECO:0000256" key="1">
    <source>
        <dbReference type="RuleBase" id="RU367031"/>
    </source>
</evidence>
<dbReference type="GO" id="GO:0003680">
    <property type="term" value="F:minor groove of adenine-thymine-rich DNA binding"/>
    <property type="evidence" value="ECO:0007669"/>
    <property type="project" value="UniProtKB-UniRule"/>
</dbReference>
<protein>
    <recommendedName>
        <fullName evidence="1">AT-hook motif nuclear-localized protein</fullName>
    </recommendedName>
</protein>